<feature type="region of interest" description="Disordered" evidence="1">
    <location>
        <begin position="160"/>
        <end position="194"/>
    </location>
</feature>
<dbReference type="EMBL" id="LKCN02000001">
    <property type="protein sequence ID" value="RCI16271.1"/>
    <property type="molecule type" value="Genomic_DNA"/>
</dbReference>
<feature type="transmembrane region" description="Helical" evidence="2">
    <location>
        <begin position="20"/>
        <end position="41"/>
    </location>
</feature>
<feature type="compositionally biased region" description="Polar residues" evidence="1">
    <location>
        <begin position="161"/>
        <end position="179"/>
    </location>
</feature>
<comment type="caution">
    <text evidence="3">The sequence shown here is derived from an EMBL/GenBank/DDBJ whole genome shotgun (WGS) entry which is preliminary data.</text>
</comment>
<keyword evidence="2" id="KW-1133">Transmembrane helix</keyword>
<accession>A0A367LPF3</accession>
<feature type="compositionally biased region" description="Basic and acidic residues" evidence="1">
    <location>
        <begin position="185"/>
        <end position="194"/>
    </location>
</feature>
<protein>
    <submittedName>
        <fullName evidence="3">Uncharacterized protein</fullName>
    </submittedName>
</protein>
<dbReference type="AlphaFoldDB" id="A0A367LPF3"/>
<dbReference type="Proteomes" id="UP000253664">
    <property type="component" value="Unassembled WGS sequence"/>
</dbReference>
<keyword evidence="4" id="KW-1185">Reference proteome</keyword>
<reference evidence="3 4" key="1">
    <citation type="journal article" date="2015" name="BMC Genomics">
        <title>Insights from the genome of Ophiocordyceps polyrhachis-furcata to pathogenicity and host specificity in insect fungi.</title>
        <authorList>
            <person name="Wichadakul D."/>
            <person name="Kobmoo N."/>
            <person name="Ingsriswang S."/>
            <person name="Tangphatsornruang S."/>
            <person name="Chantasingh D."/>
            <person name="Luangsa-ard J.J."/>
            <person name="Eurwilaichitr L."/>
        </authorList>
    </citation>
    <scope>NUCLEOTIDE SEQUENCE [LARGE SCALE GENOMIC DNA]</scope>
    <source>
        <strain evidence="3 4">BCC 54312</strain>
    </source>
</reference>
<evidence type="ECO:0000313" key="3">
    <source>
        <dbReference type="EMBL" id="RCI16271.1"/>
    </source>
</evidence>
<proteinExistence type="predicted"/>
<organism evidence="3 4">
    <name type="scientific">Ophiocordyceps polyrhachis-furcata BCC 54312</name>
    <dbReference type="NCBI Taxonomy" id="1330021"/>
    <lineage>
        <taxon>Eukaryota</taxon>
        <taxon>Fungi</taxon>
        <taxon>Dikarya</taxon>
        <taxon>Ascomycota</taxon>
        <taxon>Pezizomycotina</taxon>
        <taxon>Sordariomycetes</taxon>
        <taxon>Hypocreomycetidae</taxon>
        <taxon>Hypocreales</taxon>
        <taxon>Ophiocordycipitaceae</taxon>
        <taxon>Ophiocordyceps</taxon>
    </lineage>
</organism>
<evidence type="ECO:0000313" key="4">
    <source>
        <dbReference type="Proteomes" id="UP000253664"/>
    </source>
</evidence>
<keyword evidence="2" id="KW-0812">Transmembrane</keyword>
<gene>
    <name evidence="3" type="ORF">L249_2637</name>
</gene>
<name>A0A367LPF3_9HYPO</name>
<evidence type="ECO:0000256" key="1">
    <source>
        <dbReference type="SAM" id="MobiDB-lite"/>
    </source>
</evidence>
<sequence>MPLFTIRYPPVNESKVLDFIWIGLLSVEVLLVVGVALQAIFHQIPRAPTTSYELRSTAIDIVNQLGRGERNDDSSGLGHHTHTMSMRKDDIFILTILDAKEGHIYPHGAPPDRLARNGQRVNTPADTYYNSFYLLLVHRPVVCRCRYGCAAQTYRRCTGVGRTSKSALPTTAESASQPINKRARHDTLTKDKDR</sequence>
<evidence type="ECO:0000256" key="2">
    <source>
        <dbReference type="SAM" id="Phobius"/>
    </source>
</evidence>
<keyword evidence="2" id="KW-0472">Membrane</keyword>